<keyword evidence="2" id="KW-0378">Hydrolase</keyword>
<proteinExistence type="predicted"/>
<sequence>MRLVPIESVRTGSYLGKTIYDNSGRILLKSGVLLTEGLIKKIKQLNIFSIYIEDNYSQSEIEDIIKPELRNKATSIIKDTFNNIEKLSNLKTLNSREKNKIIKEQEDYFNSINDIAEELLNNILDNKNLLVSLVDIKSMDMYTYQHCVNVAVISLVLGIGLQLPKSELIDLCTGALLHDIGKVFIPKDLITKEGPLTYEEFLKIKEHPRLGYNYINKSPSIKSCIKVIALQHHERIDGLGYPNALKGDAINKLAKIVSIADVYDALTSDRCYRRALCASDALEYIMANVNKLFDFNIVQVFSKIIVPFPFGTIVKLSTGDIAVVQETQLNYPLRPVVKIVKSSDSKNEGKLLNLINELSVVINNVEYNI</sequence>
<dbReference type="SUPFAM" id="SSF109604">
    <property type="entry name" value="HD-domain/PDEase-like"/>
    <property type="match status" value="1"/>
</dbReference>
<dbReference type="Proteomes" id="UP000092714">
    <property type="component" value="Unassembled WGS sequence"/>
</dbReference>
<name>A0A174GRX6_9CLOT</name>
<dbReference type="RefSeq" id="WP_027098596.1">
    <property type="nucleotide sequence ID" value="NZ_CAXSZC010000009.1"/>
</dbReference>
<dbReference type="GO" id="GO:0016787">
    <property type="term" value="F:hydrolase activity"/>
    <property type="evidence" value="ECO:0007669"/>
    <property type="project" value="UniProtKB-KW"/>
</dbReference>
<gene>
    <name evidence="2" type="ORF">CP373A1_11745</name>
</gene>
<dbReference type="InterPro" id="IPR003607">
    <property type="entry name" value="HD/PDEase_dom"/>
</dbReference>
<dbReference type="OrthoDB" id="9804747at2"/>
<dbReference type="CDD" id="cd00077">
    <property type="entry name" value="HDc"/>
    <property type="match status" value="1"/>
</dbReference>
<organism evidence="2 3">
    <name type="scientific">Clostridium paraputrificum</name>
    <dbReference type="NCBI Taxonomy" id="29363"/>
    <lineage>
        <taxon>Bacteria</taxon>
        <taxon>Bacillati</taxon>
        <taxon>Bacillota</taxon>
        <taxon>Clostridia</taxon>
        <taxon>Eubacteriales</taxon>
        <taxon>Clostridiaceae</taxon>
        <taxon>Clostridium</taxon>
    </lineage>
</organism>
<accession>A0A174GRX6</accession>
<dbReference type="Gene3D" id="1.10.3210.10">
    <property type="entry name" value="Hypothetical protein af1432"/>
    <property type="match status" value="1"/>
</dbReference>
<evidence type="ECO:0000313" key="2">
    <source>
        <dbReference type="EMBL" id="OBY10167.1"/>
    </source>
</evidence>
<feature type="domain" description="HD-GYP" evidence="1">
    <location>
        <begin position="121"/>
        <end position="317"/>
    </location>
</feature>
<evidence type="ECO:0000259" key="1">
    <source>
        <dbReference type="PROSITE" id="PS51832"/>
    </source>
</evidence>
<keyword evidence="3" id="KW-1185">Reference proteome</keyword>
<evidence type="ECO:0000313" key="3">
    <source>
        <dbReference type="Proteomes" id="UP000092714"/>
    </source>
</evidence>
<dbReference type="eggNOG" id="COG2206">
    <property type="taxonomic scope" value="Bacteria"/>
</dbReference>
<dbReference type="EMBL" id="MAPZ01000024">
    <property type="protein sequence ID" value="OBY10167.1"/>
    <property type="molecule type" value="Genomic_DNA"/>
</dbReference>
<dbReference type="Pfam" id="PF13487">
    <property type="entry name" value="HD_5"/>
    <property type="match status" value="1"/>
</dbReference>
<dbReference type="AlphaFoldDB" id="A0A174GRX6"/>
<dbReference type="PANTHER" id="PTHR43155:SF2">
    <property type="entry name" value="CYCLIC DI-GMP PHOSPHODIESTERASE PA4108"/>
    <property type="match status" value="1"/>
</dbReference>
<comment type="caution">
    <text evidence="2">The sequence shown here is derived from an EMBL/GenBank/DDBJ whole genome shotgun (WGS) entry which is preliminary data.</text>
</comment>
<dbReference type="SMART" id="SM00471">
    <property type="entry name" value="HDc"/>
    <property type="match status" value="1"/>
</dbReference>
<dbReference type="InterPro" id="IPR037522">
    <property type="entry name" value="HD_GYP_dom"/>
</dbReference>
<dbReference type="GeneID" id="42776421"/>
<protein>
    <submittedName>
        <fullName evidence="2">HD family phosphohydrolase</fullName>
    </submittedName>
</protein>
<dbReference type="PANTHER" id="PTHR43155">
    <property type="entry name" value="CYCLIC DI-GMP PHOSPHODIESTERASE PA4108-RELATED"/>
    <property type="match status" value="1"/>
</dbReference>
<reference evidence="2 3" key="1">
    <citation type="submission" date="2016-06" db="EMBL/GenBank/DDBJ databases">
        <authorList>
            <person name="Kjaerup R.B."/>
            <person name="Dalgaard T.S."/>
            <person name="Juul-Madsen H.R."/>
        </authorList>
    </citation>
    <scope>NUCLEOTIDE SEQUENCE [LARGE SCALE GENOMIC DNA]</scope>
    <source>
        <strain evidence="2 3">373-A1</strain>
    </source>
</reference>
<dbReference type="PROSITE" id="PS51832">
    <property type="entry name" value="HD_GYP"/>
    <property type="match status" value="1"/>
</dbReference>